<gene>
    <name evidence="1" type="ORF">NCTC10821_03187</name>
</gene>
<dbReference type="EMBL" id="UGQT01000001">
    <property type="protein sequence ID" value="STZ59649.1"/>
    <property type="molecule type" value="Genomic_DNA"/>
</dbReference>
<proteinExistence type="predicted"/>
<reference evidence="1 2" key="1">
    <citation type="submission" date="2018-06" db="EMBL/GenBank/DDBJ databases">
        <authorList>
            <consortium name="Pathogen Informatics"/>
            <person name="Doyle S."/>
        </authorList>
    </citation>
    <scope>NUCLEOTIDE SEQUENCE [LARGE SCALE GENOMIC DNA]</scope>
    <source>
        <strain evidence="1 2">NCTC10821</strain>
    </source>
</reference>
<keyword evidence="2" id="KW-1185">Reference proteome</keyword>
<protein>
    <submittedName>
        <fullName evidence="1">Uncharacterized protein</fullName>
    </submittedName>
</protein>
<evidence type="ECO:0000313" key="2">
    <source>
        <dbReference type="Proteomes" id="UP000254978"/>
    </source>
</evidence>
<evidence type="ECO:0000313" key="1">
    <source>
        <dbReference type="EMBL" id="STZ59649.1"/>
    </source>
</evidence>
<dbReference type="AlphaFoldDB" id="A0A378TFY0"/>
<accession>A0A378TFY0</accession>
<name>A0A378TFY0_9MYCO</name>
<dbReference type="Proteomes" id="UP000254978">
    <property type="component" value="Unassembled WGS sequence"/>
</dbReference>
<sequence>MTGTPLLTAVIGAVVVLTGALVARGATRYAAQLQAAQRRRDAELMSLREFRDVLISALGRLSAFRYALSRVDSDTPADEQFEAANRLLEEVEGYRGFRVEMAEHLERLRTLAQCLVWADLREAFGPLDRILNEATRPREAAVRIEEDSTLLEHFVSLLADRQRQLLEQYPVRPQR</sequence>
<dbReference type="RefSeq" id="WP_115279079.1">
    <property type="nucleotide sequence ID" value="NZ_AP022600.1"/>
</dbReference>
<organism evidence="1 2">
    <name type="scientific">Mycolicibacterium tokaiense</name>
    <dbReference type="NCBI Taxonomy" id="39695"/>
    <lineage>
        <taxon>Bacteria</taxon>
        <taxon>Bacillati</taxon>
        <taxon>Actinomycetota</taxon>
        <taxon>Actinomycetes</taxon>
        <taxon>Mycobacteriales</taxon>
        <taxon>Mycobacteriaceae</taxon>
        <taxon>Mycolicibacterium</taxon>
    </lineage>
</organism>